<dbReference type="Gene3D" id="2.60.40.10">
    <property type="entry name" value="Immunoglobulins"/>
    <property type="match status" value="4"/>
</dbReference>
<feature type="domain" description="LamG-like jellyroll fold" evidence="4">
    <location>
        <begin position="3163"/>
        <end position="3318"/>
    </location>
</feature>
<dbReference type="SUPFAM" id="SSF49899">
    <property type="entry name" value="Concanavalin A-like lectins/glucanases"/>
    <property type="match status" value="3"/>
</dbReference>
<feature type="transmembrane region" description="Helical" evidence="3">
    <location>
        <begin position="55"/>
        <end position="78"/>
    </location>
</feature>
<reference evidence="6" key="1">
    <citation type="submission" date="2017-09" db="EMBL/GenBank/DDBJ databases">
        <title>Depth-based differentiation of microbial function through sediment-hosted aquifers and enrichment of novel symbionts in the deep terrestrial subsurface.</title>
        <authorList>
            <person name="Probst A.J."/>
            <person name="Ladd B."/>
            <person name="Jarett J.K."/>
            <person name="Geller-Mcgrath D.E."/>
            <person name="Sieber C.M.K."/>
            <person name="Emerson J.B."/>
            <person name="Anantharaman K."/>
            <person name="Thomas B.C."/>
            <person name="Malmstrom R."/>
            <person name="Stieglmeier M."/>
            <person name="Klingl A."/>
            <person name="Woyke T."/>
            <person name="Ryan C.M."/>
            <person name="Banfield J.F."/>
        </authorList>
    </citation>
    <scope>NUCLEOTIDE SEQUENCE [LARGE SCALE GENOMIC DNA]</scope>
</reference>
<evidence type="ECO:0000256" key="3">
    <source>
        <dbReference type="SAM" id="Phobius"/>
    </source>
</evidence>
<keyword evidence="1" id="KW-0732">Signal</keyword>
<dbReference type="InterPro" id="IPR013320">
    <property type="entry name" value="ConA-like_dom_sf"/>
</dbReference>
<evidence type="ECO:0000256" key="1">
    <source>
        <dbReference type="ARBA" id="ARBA00022729"/>
    </source>
</evidence>
<dbReference type="Proteomes" id="UP000231426">
    <property type="component" value="Unassembled WGS sequence"/>
</dbReference>
<evidence type="ECO:0000256" key="2">
    <source>
        <dbReference type="ARBA" id="ARBA00023157"/>
    </source>
</evidence>
<feature type="domain" description="LamG-like jellyroll fold" evidence="4">
    <location>
        <begin position="1245"/>
        <end position="1376"/>
    </location>
</feature>
<dbReference type="InterPro" id="IPR051005">
    <property type="entry name" value="Pentraxin_domain"/>
</dbReference>
<evidence type="ECO:0000313" key="6">
    <source>
        <dbReference type="Proteomes" id="UP000231426"/>
    </source>
</evidence>
<accession>A0A2M6W5G4</accession>
<dbReference type="InterPro" id="IPR006558">
    <property type="entry name" value="LamG-like"/>
</dbReference>
<dbReference type="Pfam" id="PF01833">
    <property type="entry name" value="TIG"/>
    <property type="match status" value="1"/>
</dbReference>
<dbReference type="SMART" id="SM00560">
    <property type="entry name" value="LamGL"/>
    <property type="match status" value="3"/>
</dbReference>
<keyword evidence="3" id="KW-0472">Membrane</keyword>
<dbReference type="PANTHER" id="PTHR45869">
    <property type="entry name" value="C-REACTIVE PROTEIN-RELATED"/>
    <property type="match status" value="1"/>
</dbReference>
<keyword evidence="3" id="KW-0812">Transmembrane</keyword>
<evidence type="ECO:0000259" key="4">
    <source>
        <dbReference type="SMART" id="SM00560"/>
    </source>
</evidence>
<proteinExistence type="predicted"/>
<keyword evidence="3" id="KW-1133">Transmembrane helix</keyword>
<feature type="transmembrane region" description="Helical" evidence="3">
    <location>
        <begin position="99"/>
        <end position="121"/>
    </location>
</feature>
<evidence type="ECO:0000313" key="5">
    <source>
        <dbReference type="EMBL" id="PIT88047.1"/>
    </source>
</evidence>
<sequence length="3531" mass="382419">MLSSDKRKFFWSLLLTVICGGLWLGVGFTLAQTTPDLGLAQVGEGIGLPATDIRLIVARIIRAALGLLGIVALGLTLYAGFTWMTAGGNEDKIATAKKILFNAAIGLVIILSAFAIVSFVISNLISATTGLPAHCSNGVIDAGEEGVDCGGECPACGGGTTPYGPSNVFYVKQKPSGFTCIRNYYPLVVFNHPVNLSTLENNLIVRRQDNQEQAVGTWQFASETIQNIVKFVPEGDCGSPPNDCLEASTLYELYFANASAIKSQTNLTLNCSLDATCATSEFTTGESVDRQPPTVIISSPADSSNLEKGTTVPVNVSYWDDNGIQNISLFDNEYYVDSVQVSNCETTGSVTINWPTASAVMTTHTLETIGFDWSAATGTDSVVVYLRPSHCFNNIQDVSLGEIGIDCGGECGLCGGSACSSDGECASGYCEIPPGVCVNKMIITNIDPMAGATGTTYVTISGRYFGENGGHVYFTKIGGGWAEAPIVSCGSGIDNWTQSQLIVSVPNNAADGAIKVETATTPLHDSFVDVTDGSDNWGGIYYFDVNNQQRPGLCNLQPKSGAPYTTNVTLTGINFGGTENRVVFGAGTGAFNALIKNWSNALINAKVPGMAPGTVGVKVIAMQGGGEEVSSNGMAFTVTEDINLDTPIIFEITPNKGAKGQYITIIGKNFGSNKGKVYFKLNGDQSGILGDFNFPDECGSNFWTDTKIIVKFPQAAIEIPGEYSVQVQRSTDNALSPIGAYFQAQTGSPGPGICKIDPVSGPVPFAEGKYMELIGEHLIGAQPYFWRAIASSSTIEGRLPASVETWSENNIFALPPAMALSGPVVVYRASDSKMSNSINFTVFNCLENNNTCTQAENKCCLQGTDAGMCIPKNEMCDGETRSTGYMWRFGTRDLPVVPRVIERCNSDTELALNIPSPSPSTIWNTGGVTDHVNVCRTALVTVVFNTAINPTTVDLNNVQIFKCVSSTINKNICTHDGGSISLNPESYVLHNDTSELSDDFYLTIKPDTVGGAWSDETWYQVILKSDIRAEAVAAGSLMATRPCGSGTSYCFIFKTDSTDCRLKEVVVTPLDYWTGVLERPIQYRKVKDNADDPGVEFWYRGNGLSEQKCVWMNMDSYSWNWGVSSENYASIYFANQNQAQVSALANTVAVGLADDAVRVRATASKGAFTVPPPPSIDISDGLVGWWNFDDDGAKVVDNSGNYHDGTPQSGVTYISPGKIGTALNLNGSAAVILDNPTVGFPSGMDSRTICAWGRPTDTAGGWRWVFAYGDGVEGRAMFIGQNGTSLDGGAYGADYDIIVNNFWQPGVWHHVCLTYDGDAQVANLYTDGAWNTSMTLEWKLKLNRAYIGAQVHVSPNEFWKGAIDDVRIYDKALSAGEVAAVYNNLSAAPTPTVTSPESKTGEGLLHIDLSQPKVLDYWPKCLSACTNAEIGAKFNTIMANYNLSAVKLYKCSDENCLSKEDITSGINPLFKLSDRRYLEMPLISGELEKNTIYQIVLSASGTSTSDGVNQLWSGASTTNDVILSKPYQQEFTWRFRTKQEKCQPSKVNILPPSYVASYIKEKAVYTAEAFTSPDDCNPNGQRLNPWLLNWNWTNSSNAVATIQTFVTKGHNNLCTAKCLKKGSDILFGSSVIEPICGNGIVEAGEDCDVPEKITGVSACGLNCLYLGNTSSTCGNGIIETNLGEECDLAVSQGCSSNCLNMGSNQYTGAEEIGASICGNNQIGFGEDCDIGVKGDRLVVTSSLYCSEKCLHLGTPLSAKWCYDNVATYGGFSLSEFTTACQKAISQCGDGVVSPNEECDAGIYASSTCSTNCLLLSNCTVGMEGCTTEGQLAGSSLMYSVPSVCGDAIQGIGEAIGCEQGFVISHTFNNPWVLATGVGDGPTIGLPPTQQTTITGQATAFSVSGEGKFIIPCGYHSDSECNAGDASGSLGVAQNTCCYSRPQIIKTYPVMSPLPVNVCPNTYIEIKFNKKIDPSTLYGNLILAQGRTAASCLSGEENVTGNIITTIVSANSDIWYKKVWKQIVWFVKNLFQSNTASAFKTDLNSVSWCAGKESITTEVVYDPSVSSDSNDVTSTVKIILKKALATSTDYAVILRPGIKDSRGVSIGVLSGDINRNWKFITGEQICELTDLSINPATHLFQKAGNSINLEVVSKTGNGQQIQPINGYRWEYVWEPKINDYVTLTVTTSTPNVITSKNRNGEIDVVAESKFTENIFTATSPTLRGSSHITIFLCENPWPSVADLPWHDTAWDFSTYYCRDSGSVGTADDLPNLSASVEDSLTAPYRRRYLMTDKDFTDAIGIMIFPNPEHLTVQDWYKMKNFKGTFTSLNIDGYSAITDGNNYYVDALNLSSSENIYTNIYLFSINSNAEQNMRRVFEQMITNLKFNNDFLNEKYCGSDFVDESVNYSMPCQNDLDCWTQVDLYNQTNPLTPSTDYLCLNQKDKIQRNYQRLKDVRTIIDVLSNYNQNQQIINSSTLGFYPLMKDNTYLSGQALSVWPAAWTGLGSALGASMPSDPINKLAKAGTCFQKNISSQFTACTKDENCAVPVTDGIVSQWLSDQNPTDQKGISDAQLEGDVSYSAGKGHGDAFDIAGDSVSKLIIPHKDNYNTESFTLSTWIYPRKKNTAVLFQKGGLSNGGASLGGWGLEYSDWSYYGDSLSSKVFNNGTVRFAIYPSDSSDYKYVAADSGVPLALNQWHHLAAVYDSTDMTNRKVRLYIDGLPASAIEPDGWIMKAENKAGVISVVNNADLSNNGLNIEVGQNFNGLIDNTIFYNKALNLDEVNNLYRGVCIIHDSLTGWSVEDRRFSFSCNPLSYAYRYIYDTVNRDFDLRLNIEEDGINPANWPIFISEFGIDSGSQVSMDSVCQADDEVASPYSLVCGDGVLGGTEVCDPPGKVNYDTSLCPVSATKKICNSSCQWGLATTITCAAATGAQCGDGKIQAVTGEVCDDGLLNGTNERCNTTCTGIVHNCGDYLVQTDELCDPTYGRKIGSIAQTGWCVGGQYFTDLIPVACSLDSQCPYTGKCNKTPDDKYGLLKNNSCNWDCKSYGPYCGDGQVQEEWGENCETNESCSTVGVSGSKKCNTGCRYDNAGVEGIISYWGFDYYRASDGLIPDDNYMFIGTCKTGVDCPSLTSGIYNVNRAFKFNGAQYVQIKNYSSSLATKTIYPQFTVEAWVKPDSDNTYHARVFEEGGQYNNGGYGLEFRTYDDININNFRCTTWDVGNILSKVDSNPVNTNEWHHVVCTFNGATYGIDKIKGILSIYVDGVLQEATSTAVMAKTTYPLCFGSKCVKTSLGGYTRSAINAFKGLIDNVAYYSRALPLEEIQEHYAAVNGWYCTAGGKTPEYSTCGNKVVEEEEVCDMGDKNGAACIPQYPYTSCTYCSADCKSVITVDTMCGNGVWDYAGGEECDFSNILTDFVRNYTTYLSDRCFECQSNCTFKTPPILNTHNSPCDLHGLGYCGDNIKNGWEYCDGTDWGSYFETSACYEDGYWGYLTCNSCLSLDCIHGYCGDGIIQSPPEECDGAWNCSVNCHFFSL</sequence>
<dbReference type="SUPFAM" id="SSF81296">
    <property type="entry name" value="E set domains"/>
    <property type="match status" value="2"/>
</dbReference>
<dbReference type="Pfam" id="PF13385">
    <property type="entry name" value="Laminin_G_3"/>
    <property type="match status" value="3"/>
</dbReference>
<dbReference type="InterPro" id="IPR002909">
    <property type="entry name" value="IPT_dom"/>
</dbReference>
<dbReference type="InterPro" id="IPR014756">
    <property type="entry name" value="Ig_E-set"/>
</dbReference>
<organism evidence="5 6">
    <name type="scientific">Candidatus Magasanikbacteria bacterium CG10_big_fil_rev_8_21_14_0_10_36_32</name>
    <dbReference type="NCBI Taxonomy" id="1974646"/>
    <lineage>
        <taxon>Bacteria</taxon>
        <taxon>Candidatus Magasanikiibacteriota</taxon>
    </lineage>
</organism>
<name>A0A2M6W5G4_9BACT</name>
<feature type="domain" description="LamG-like jellyroll fold" evidence="4">
    <location>
        <begin position="2608"/>
        <end position="2777"/>
    </location>
</feature>
<comment type="caution">
    <text evidence="5">The sequence shown here is derived from an EMBL/GenBank/DDBJ whole genome shotgun (WGS) entry which is preliminary data.</text>
</comment>
<dbReference type="EMBL" id="PFBV01000005">
    <property type="protein sequence ID" value="PIT88047.1"/>
    <property type="molecule type" value="Genomic_DNA"/>
</dbReference>
<dbReference type="InterPro" id="IPR043993">
    <property type="entry name" value="T4SS_pilin"/>
</dbReference>
<dbReference type="Gene3D" id="2.60.120.200">
    <property type="match status" value="3"/>
</dbReference>
<keyword evidence="2" id="KW-1015">Disulfide bond</keyword>
<protein>
    <recommendedName>
        <fullName evidence="4">LamG-like jellyroll fold domain-containing protein</fullName>
    </recommendedName>
</protein>
<dbReference type="Pfam" id="PF18895">
    <property type="entry name" value="T4SS_pilin"/>
    <property type="match status" value="1"/>
</dbReference>
<dbReference type="PANTHER" id="PTHR45869:SF8">
    <property type="entry name" value="LAMG-LIKE JELLYROLL FOLD DOMAIN-CONTAINING PROTEIN"/>
    <property type="match status" value="1"/>
</dbReference>
<gene>
    <name evidence="5" type="ORF">COU29_03475</name>
</gene>
<dbReference type="InterPro" id="IPR013783">
    <property type="entry name" value="Ig-like_fold"/>
</dbReference>